<gene>
    <name evidence="1" type="ORF">UFOVP406_13</name>
</gene>
<accession>A0A6J5M5E1</accession>
<name>A0A6J5M5E1_9CAUD</name>
<sequence>MMKFLTALLTLVGRLLGAWTDHKLRQQGRQEAAKEAADEVQRQLDLAEHAARLDDLERNERLRNRFDDAAGG</sequence>
<dbReference type="EMBL" id="LR796372">
    <property type="protein sequence ID" value="CAB4140290.1"/>
    <property type="molecule type" value="Genomic_DNA"/>
</dbReference>
<reference evidence="1" key="1">
    <citation type="submission" date="2020-04" db="EMBL/GenBank/DDBJ databases">
        <authorList>
            <person name="Chiriac C."/>
            <person name="Salcher M."/>
            <person name="Ghai R."/>
            <person name="Kavagutti S V."/>
        </authorList>
    </citation>
    <scope>NUCLEOTIDE SEQUENCE</scope>
</reference>
<organism evidence="1">
    <name type="scientific">uncultured Caudovirales phage</name>
    <dbReference type="NCBI Taxonomy" id="2100421"/>
    <lineage>
        <taxon>Viruses</taxon>
        <taxon>Duplodnaviria</taxon>
        <taxon>Heunggongvirae</taxon>
        <taxon>Uroviricota</taxon>
        <taxon>Caudoviricetes</taxon>
        <taxon>Peduoviridae</taxon>
        <taxon>Maltschvirus</taxon>
        <taxon>Maltschvirus maltsch</taxon>
    </lineage>
</organism>
<evidence type="ECO:0000313" key="1">
    <source>
        <dbReference type="EMBL" id="CAB4140290.1"/>
    </source>
</evidence>
<protein>
    <submittedName>
        <fullName evidence="1">Uncharacterized protein</fullName>
    </submittedName>
</protein>
<proteinExistence type="predicted"/>